<dbReference type="InterPro" id="IPR029045">
    <property type="entry name" value="ClpP/crotonase-like_dom_sf"/>
</dbReference>
<evidence type="ECO:0000256" key="3">
    <source>
        <dbReference type="ARBA" id="ARBA00022801"/>
    </source>
</evidence>
<dbReference type="SUPFAM" id="SSF52096">
    <property type="entry name" value="ClpP/crotonase"/>
    <property type="match status" value="1"/>
</dbReference>
<evidence type="ECO:0000313" key="5">
    <source>
        <dbReference type="EMBL" id="KAL0059988.1"/>
    </source>
</evidence>
<dbReference type="EC" id="3.1.2.4" evidence="2"/>
<dbReference type="Proteomes" id="UP001437256">
    <property type="component" value="Unassembled WGS sequence"/>
</dbReference>
<reference evidence="5 6" key="1">
    <citation type="submission" date="2024-05" db="EMBL/GenBank/DDBJ databases">
        <title>A draft genome resource for the thread blight pathogen Marasmius tenuissimus strain MS-2.</title>
        <authorList>
            <person name="Yulfo-Soto G.E."/>
            <person name="Baruah I.K."/>
            <person name="Amoako-Attah I."/>
            <person name="Bukari Y."/>
            <person name="Meinhardt L.W."/>
            <person name="Bailey B.A."/>
            <person name="Cohen S.P."/>
        </authorList>
    </citation>
    <scope>NUCLEOTIDE SEQUENCE [LARGE SCALE GENOMIC DNA]</scope>
    <source>
        <strain evidence="5 6">MS-2</strain>
    </source>
</reference>
<organism evidence="5 6">
    <name type="scientific">Marasmius tenuissimus</name>
    <dbReference type="NCBI Taxonomy" id="585030"/>
    <lineage>
        <taxon>Eukaryota</taxon>
        <taxon>Fungi</taxon>
        <taxon>Dikarya</taxon>
        <taxon>Basidiomycota</taxon>
        <taxon>Agaricomycotina</taxon>
        <taxon>Agaricomycetes</taxon>
        <taxon>Agaricomycetidae</taxon>
        <taxon>Agaricales</taxon>
        <taxon>Marasmiineae</taxon>
        <taxon>Marasmiaceae</taxon>
        <taxon>Marasmius</taxon>
    </lineage>
</organism>
<dbReference type="PANTHER" id="PTHR43176">
    <property type="entry name" value="3-HYDROXYISOBUTYRYL-COA HYDROLASE-RELATED"/>
    <property type="match status" value="1"/>
</dbReference>
<evidence type="ECO:0000259" key="4">
    <source>
        <dbReference type="Pfam" id="PF16113"/>
    </source>
</evidence>
<keyword evidence="3 5" id="KW-0378">Hydrolase</keyword>
<dbReference type="GO" id="GO:0003860">
    <property type="term" value="F:3-hydroxyisobutyryl-CoA hydrolase activity"/>
    <property type="evidence" value="ECO:0007669"/>
    <property type="project" value="UniProtKB-EC"/>
</dbReference>
<name>A0ABR2ZGW3_9AGAR</name>
<dbReference type="PANTHER" id="PTHR43176:SF3">
    <property type="entry name" value="3-HYDROXYISOBUTYRYL-COA HYDROLASE, MITOCHONDRIAL"/>
    <property type="match status" value="1"/>
</dbReference>
<accession>A0ABR2ZGW3</accession>
<dbReference type="InterPro" id="IPR045004">
    <property type="entry name" value="ECH_dom"/>
</dbReference>
<proteinExistence type="predicted"/>
<sequence>MTRRGSAALGRVQSIARHMMSTNSPKPEEPSVLFESLLAARTYKLNRPGKLNALDHTMIGLLRSKVEEWSKSDVCGAIWGSGEGRAFCAGGDVDGVVRDAADPKTRSNAIQFFKSEFELDYILAALAKPYIAVMDGITMGGGVGLSIPAAFRVATEKTVFAMPETKIGYCPDVGASFFLSRLDGEMGTYLALTGDTLKGRAVFEHGFATHFIPSRRVPMVLESVSALDNVASIEKSSQEEYYRRVNQIIEENASEVEQPGSLVSDFVGAKRAAVDYAFRHDEVEKIYEDLRTLTEHGDPEIRQWASTTLENLNLRSPTSLKVALRAIRSGRTKTLLQALNMELQIAIACCSGATPDFKTGVEAVLVKKTKERPEWSPSTLEEVKNEKVDQFFSGEFNKDQIQLEIPEPFASNPIYKPSRFALPTEIDIRDMVVGSHATSSGSGITSNELVSKFSDLYSGKLGVREKVLEVITRKCQTVDNADGNRVWLKWVHSTKAPQ</sequence>
<protein>
    <recommendedName>
        <fullName evidence="2">3-hydroxyisobutyryl-CoA hydrolase</fullName>
        <ecNumber evidence="2">3.1.2.4</ecNumber>
    </recommendedName>
</protein>
<dbReference type="InterPro" id="IPR032259">
    <property type="entry name" value="HIBYL-CoA-H"/>
</dbReference>
<evidence type="ECO:0000256" key="1">
    <source>
        <dbReference type="ARBA" id="ARBA00001709"/>
    </source>
</evidence>
<feature type="domain" description="Enoyl-CoA hydratase/isomerase" evidence="4">
    <location>
        <begin position="41"/>
        <end position="392"/>
    </location>
</feature>
<dbReference type="CDD" id="cd06558">
    <property type="entry name" value="crotonase-like"/>
    <property type="match status" value="1"/>
</dbReference>
<gene>
    <name evidence="5" type="primary">EHD3</name>
    <name evidence="5" type="ORF">AAF712_013224</name>
</gene>
<comment type="catalytic activity">
    <reaction evidence="1">
        <text>3-hydroxy-2-methylpropanoyl-CoA + H2O = 3-hydroxy-2-methylpropanoate + CoA + H(+)</text>
        <dbReference type="Rhea" id="RHEA:20888"/>
        <dbReference type="ChEBI" id="CHEBI:11805"/>
        <dbReference type="ChEBI" id="CHEBI:15377"/>
        <dbReference type="ChEBI" id="CHEBI:15378"/>
        <dbReference type="ChEBI" id="CHEBI:57287"/>
        <dbReference type="ChEBI" id="CHEBI:57340"/>
        <dbReference type="EC" id="3.1.2.4"/>
    </reaction>
</comment>
<comment type="caution">
    <text evidence="5">The sequence shown here is derived from an EMBL/GenBank/DDBJ whole genome shotgun (WGS) entry which is preliminary data.</text>
</comment>
<dbReference type="Pfam" id="PF16113">
    <property type="entry name" value="ECH_2"/>
    <property type="match status" value="1"/>
</dbReference>
<keyword evidence="6" id="KW-1185">Reference proteome</keyword>
<evidence type="ECO:0000313" key="6">
    <source>
        <dbReference type="Proteomes" id="UP001437256"/>
    </source>
</evidence>
<evidence type="ECO:0000256" key="2">
    <source>
        <dbReference type="ARBA" id="ARBA00011915"/>
    </source>
</evidence>
<dbReference type="Gene3D" id="3.90.226.10">
    <property type="entry name" value="2-enoyl-CoA Hydratase, Chain A, domain 1"/>
    <property type="match status" value="1"/>
</dbReference>
<dbReference type="NCBIfam" id="NF004127">
    <property type="entry name" value="PRK05617.1"/>
    <property type="match status" value="1"/>
</dbReference>
<dbReference type="EMBL" id="JBBXMP010000197">
    <property type="protein sequence ID" value="KAL0059988.1"/>
    <property type="molecule type" value="Genomic_DNA"/>
</dbReference>